<gene>
    <name evidence="3" type="ORF">NC998_06015</name>
</gene>
<keyword evidence="1" id="KW-0472">Membrane</keyword>
<feature type="transmembrane region" description="Helical" evidence="1">
    <location>
        <begin position="464"/>
        <end position="487"/>
    </location>
</feature>
<reference evidence="3 4" key="1">
    <citation type="submission" date="2022-04" db="EMBL/GenBank/DDBJ databases">
        <title>Positive selection, recombination, and allopatry shape intraspecific diversity of widespread and dominant cyanobacteria.</title>
        <authorList>
            <person name="Wei J."/>
            <person name="Shu W."/>
            <person name="Hu C."/>
        </authorList>
    </citation>
    <scope>NUCLEOTIDE SEQUENCE [LARGE SCALE GENOMIC DNA]</scope>
    <source>
        <strain evidence="3 4">GB2-A4</strain>
    </source>
</reference>
<dbReference type="InterPro" id="IPR006675">
    <property type="entry name" value="HDIG_dom"/>
</dbReference>
<feature type="domain" description="HD/PDEase" evidence="2">
    <location>
        <begin position="610"/>
        <end position="771"/>
    </location>
</feature>
<feature type="transmembrane region" description="Helical" evidence="1">
    <location>
        <begin position="552"/>
        <end position="577"/>
    </location>
</feature>
<dbReference type="SMART" id="SM00471">
    <property type="entry name" value="HDc"/>
    <property type="match status" value="1"/>
</dbReference>
<accession>A0ABV0J4E1</accession>
<dbReference type="InterPro" id="IPR052722">
    <property type="entry name" value="PgpH_phosphodiesterase"/>
</dbReference>
<dbReference type="CDD" id="cd00077">
    <property type="entry name" value="HDc"/>
    <property type="match status" value="1"/>
</dbReference>
<protein>
    <submittedName>
        <fullName evidence="3">HDIG domain-containing protein</fullName>
    </submittedName>
</protein>
<feature type="transmembrane region" description="Helical" evidence="1">
    <location>
        <begin position="406"/>
        <end position="427"/>
    </location>
</feature>
<evidence type="ECO:0000256" key="1">
    <source>
        <dbReference type="SAM" id="Phobius"/>
    </source>
</evidence>
<dbReference type="InterPro" id="IPR003607">
    <property type="entry name" value="HD/PDEase_dom"/>
</dbReference>
<proteinExistence type="predicted"/>
<dbReference type="SUPFAM" id="SSF109604">
    <property type="entry name" value="HD-domain/PDEase-like"/>
    <property type="match status" value="1"/>
</dbReference>
<dbReference type="Proteomes" id="UP001464891">
    <property type="component" value="Unassembled WGS sequence"/>
</dbReference>
<sequence length="830" mass="91282">MRAIQLLMRRAERLHRRYRNEGWRVYVADVSRKTFGHALSQTWNRQPLTSAAAGPRSPNHHRHRPPAMVFVAVLSLTSTIGYRFYNEPKLDVGTAAPQTIRAPFNASVEDPKTTEEKRREARTGAVPVLALDVAVNQRVQQALDQALKQGTELRRMAGTFPFVPTISLSLPTQIYLRQAEEWEWRAVLEAVEPPTVNNSGLESSTDPSLNEWLNPSNPLLNAAQQQAIAELRSYRQTIPAEDFAAFVEVIAKSRWSYPIALAALSNTITSDSEALYNATLFNLSDAEWESAQANIRQVVTRILAQGISPGLPKAILQNAVKVQVRGVVPEPAVAIAINLLPKVLEPNLTRDPEQTKLRAEQAAQEVKPVFVTAQQDEVIVKEGQVITQANFVLLDYFRLSRREINWLGLLGFGGLMTGAVGLVWVVERRFHPGLRQRDHLLLLVLTLSAPLLGIFGISSTSLPAIGLLVGSFYGSALSVAVVGLLAALVPLGLEVSWSYWLASTVGGLLGGLIAGRLRSREELALLGGVVGLTQGVAYLILTLTLNAASGPVWYLVLSGAMLHGLAGVAWSVVALGLSPYLEHLFDLVTPIRLAELSNPNRPLLKRLASDAPGTFQHTLFVSTLAEAAARALSCNVELVRAGTLYHDIGKMHDPLGFIENQMGGPNKHDTINDPWKSAQLIKKHVSAGVVMARKCRLPKAIQAFIPEHQGTMLIAYFYHQAQQQAKQESTCTVDECDFRYDGPVPQSRETGIVMLADSCEAALRSLKDASSEEALSMINKILRARWQDNQLVHSGLSREEMNQIAEVFVQVWQQFNHQRIAYPKAVLSAK</sequence>
<dbReference type="Pfam" id="PF01966">
    <property type="entry name" value="HD"/>
    <property type="match status" value="1"/>
</dbReference>
<dbReference type="InterPro" id="IPR006674">
    <property type="entry name" value="HD_domain"/>
</dbReference>
<evidence type="ECO:0000313" key="4">
    <source>
        <dbReference type="Proteomes" id="UP001464891"/>
    </source>
</evidence>
<dbReference type="InterPro" id="IPR011624">
    <property type="entry name" value="Metal-dep_PHydrolase_7TM_extra"/>
</dbReference>
<dbReference type="NCBIfam" id="TIGR00277">
    <property type="entry name" value="HDIG"/>
    <property type="match status" value="1"/>
</dbReference>
<evidence type="ECO:0000313" key="3">
    <source>
        <dbReference type="EMBL" id="MEP0816646.1"/>
    </source>
</evidence>
<keyword evidence="4" id="KW-1185">Reference proteome</keyword>
<dbReference type="PANTHER" id="PTHR36442">
    <property type="entry name" value="CYCLIC-DI-AMP PHOSPHODIESTERASE PGPH"/>
    <property type="match status" value="1"/>
</dbReference>
<dbReference type="RefSeq" id="WP_190434147.1">
    <property type="nucleotide sequence ID" value="NZ_JAMPKM010000002.1"/>
</dbReference>
<feature type="transmembrane region" description="Helical" evidence="1">
    <location>
        <begin position="499"/>
        <end position="517"/>
    </location>
</feature>
<dbReference type="Pfam" id="PF07697">
    <property type="entry name" value="7TMR-HDED"/>
    <property type="match status" value="1"/>
</dbReference>
<feature type="transmembrane region" description="Helical" evidence="1">
    <location>
        <begin position="439"/>
        <end position="458"/>
    </location>
</feature>
<comment type="caution">
    <text evidence="3">The sequence shown here is derived from an EMBL/GenBank/DDBJ whole genome shotgun (WGS) entry which is preliminary data.</text>
</comment>
<dbReference type="PANTHER" id="PTHR36442:SF1">
    <property type="entry name" value="CYCLIC-DI-AMP PHOSPHODIESTERASE PGPH"/>
    <property type="match status" value="1"/>
</dbReference>
<keyword evidence="1" id="KW-0812">Transmembrane</keyword>
<keyword evidence="1" id="KW-1133">Transmembrane helix</keyword>
<evidence type="ECO:0000259" key="2">
    <source>
        <dbReference type="SMART" id="SM00471"/>
    </source>
</evidence>
<dbReference type="Pfam" id="PF07698">
    <property type="entry name" value="7TM-7TMR_HD"/>
    <property type="match status" value="1"/>
</dbReference>
<name>A0ABV0J4E1_9CYAN</name>
<dbReference type="EMBL" id="JAMPKM010000002">
    <property type="protein sequence ID" value="MEP0816646.1"/>
    <property type="molecule type" value="Genomic_DNA"/>
</dbReference>
<organism evidence="3 4">
    <name type="scientific">Trichocoleus desertorum GB2-A4</name>
    <dbReference type="NCBI Taxonomy" id="2933944"/>
    <lineage>
        <taxon>Bacteria</taxon>
        <taxon>Bacillati</taxon>
        <taxon>Cyanobacteriota</taxon>
        <taxon>Cyanophyceae</taxon>
        <taxon>Leptolyngbyales</taxon>
        <taxon>Trichocoleusaceae</taxon>
        <taxon>Trichocoleus</taxon>
    </lineage>
</organism>
<feature type="transmembrane region" description="Helical" evidence="1">
    <location>
        <begin position="523"/>
        <end position="545"/>
    </location>
</feature>
<dbReference type="Gene3D" id="1.10.3210.10">
    <property type="entry name" value="Hypothetical protein af1432"/>
    <property type="match status" value="1"/>
</dbReference>
<dbReference type="InterPro" id="IPR011621">
    <property type="entry name" value="Metal-dep_PHydrolase_7TM_intra"/>
</dbReference>